<accession>A0ABY9WJ11</accession>
<feature type="compositionally biased region" description="Polar residues" evidence="1">
    <location>
        <begin position="243"/>
        <end position="253"/>
    </location>
</feature>
<feature type="region of interest" description="Disordered" evidence="1">
    <location>
        <begin position="207"/>
        <end position="289"/>
    </location>
</feature>
<keyword evidence="3" id="KW-1185">Reference proteome</keyword>
<name>A0ABY9WJ11_9BACT</name>
<reference evidence="2 3" key="1">
    <citation type="submission" date="2019-08" db="EMBL/GenBank/DDBJ databases">
        <title>Archangium and Cystobacter genomes.</title>
        <authorList>
            <person name="Chen I.-C.K."/>
            <person name="Wielgoss S."/>
        </authorList>
    </citation>
    <scope>NUCLEOTIDE SEQUENCE [LARGE SCALE GENOMIC DNA]</scope>
    <source>
        <strain evidence="2 3">Cbm 6</strain>
    </source>
</reference>
<feature type="compositionally biased region" description="Polar residues" evidence="1">
    <location>
        <begin position="446"/>
        <end position="457"/>
    </location>
</feature>
<sequence>MHETKKLFAVGAGVALLTAVGCYNFQEAYDDCVATGRCAPEGCKPEWADPPDDRFLDSNCDGIDGVVEDGVFVDPVNGKNSAQSGTKDAPYQTLAYALERIPANIQAIYLARGVYNEPGLRLDKPISLYGGYAGLDGGWKRDATNITQLTGGSIGLTVSGLGEDAGVSLEWLSITSDPGSEPGAPSIGLRVLQSKGVRLRHVQIVAEEGADGGAGSTPSTGPGGADGGTGGAAPSNVAGGSPGISSCGSVQNKGGTGGRGGENNSMSNGTGGRGEAGTPSANGGAGGVGKDTPNTCTGTACHCVGEPGQDGQVGAEGGIGPSGEPGDGIGTLVADTWSPTSGTAGQPGYPGGGGGGGGGGGMCSVKFGNSLVEGSGGGGGGAGGCPGLGGSGGKGGGASIALLLINAHVELESCSLKTLKGGEGGAGGKGGAGGPGGQGGAGGPSFVNTSDPSATSTGGRGGKGGNGGKGGDGGPGGNGGGGPSVGVWCGPDGSVSQTGTTFALGPAGKAGKGPAPQGHDGIQKQYHGCEPTP</sequence>
<feature type="compositionally biased region" description="Gly residues" evidence="1">
    <location>
        <begin position="425"/>
        <end position="443"/>
    </location>
</feature>
<dbReference type="RefSeq" id="WP_395815214.1">
    <property type="nucleotide sequence ID" value="NZ_CP043494.1"/>
</dbReference>
<protein>
    <submittedName>
        <fullName evidence="2">PE-PGRS family protein</fullName>
    </submittedName>
</protein>
<dbReference type="PROSITE" id="PS51257">
    <property type="entry name" value="PROKAR_LIPOPROTEIN"/>
    <property type="match status" value="1"/>
</dbReference>
<evidence type="ECO:0000313" key="3">
    <source>
        <dbReference type="Proteomes" id="UP001611383"/>
    </source>
</evidence>
<dbReference type="Proteomes" id="UP001611383">
    <property type="component" value="Chromosome"/>
</dbReference>
<gene>
    <name evidence="2" type="ORF">F0U60_06020</name>
</gene>
<feature type="region of interest" description="Disordered" evidence="1">
    <location>
        <begin position="425"/>
        <end position="533"/>
    </location>
</feature>
<feature type="compositionally biased region" description="Low complexity" evidence="1">
    <location>
        <begin position="505"/>
        <end position="516"/>
    </location>
</feature>
<feature type="compositionally biased region" description="Gly residues" evidence="1">
    <location>
        <begin position="211"/>
        <end position="231"/>
    </location>
</feature>
<dbReference type="EMBL" id="CP043494">
    <property type="protein sequence ID" value="WNG43703.1"/>
    <property type="molecule type" value="Genomic_DNA"/>
</dbReference>
<proteinExistence type="predicted"/>
<evidence type="ECO:0000313" key="2">
    <source>
        <dbReference type="EMBL" id="WNG43703.1"/>
    </source>
</evidence>
<feature type="compositionally biased region" description="Gly residues" evidence="1">
    <location>
        <begin position="458"/>
        <end position="484"/>
    </location>
</feature>
<evidence type="ECO:0000256" key="1">
    <source>
        <dbReference type="SAM" id="MobiDB-lite"/>
    </source>
</evidence>
<organism evidence="2 3">
    <name type="scientific">Archangium minus</name>
    <dbReference type="NCBI Taxonomy" id="83450"/>
    <lineage>
        <taxon>Bacteria</taxon>
        <taxon>Pseudomonadati</taxon>
        <taxon>Myxococcota</taxon>
        <taxon>Myxococcia</taxon>
        <taxon>Myxococcales</taxon>
        <taxon>Cystobacterineae</taxon>
        <taxon>Archangiaceae</taxon>
        <taxon>Archangium</taxon>
    </lineage>
</organism>